<reference evidence="2" key="3">
    <citation type="submission" date="2015-04" db="UniProtKB">
        <authorList>
            <consortium name="EnsemblPlants"/>
        </authorList>
    </citation>
    <scope>IDENTIFICATION</scope>
</reference>
<evidence type="ECO:0000313" key="2">
    <source>
        <dbReference type="EnsemblPlants" id="LPERR08G00680.1"/>
    </source>
</evidence>
<protein>
    <submittedName>
        <fullName evidence="2">Uncharacterized protein</fullName>
    </submittedName>
</protein>
<accession>A0A0D9X3J7</accession>
<feature type="compositionally biased region" description="Low complexity" evidence="1">
    <location>
        <begin position="58"/>
        <end position="67"/>
    </location>
</feature>
<dbReference type="PROSITE" id="PS51257">
    <property type="entry name" value="PROKAR_LIPOPROTEIN"/>
    <property type="match status" value="1"/>
</dbReference>
<dbReference type="AlphaFoldDB" id="A0A0D9X3J7"/>
<keyword evidence="3" id="KW-1185">Reference proteome</keyword>
<organism evidence="2 3">
    <name type="scientific">Leersia perrieri</name>
    <dbReference type="NCBI Taxonomy" id="77586"/>
    <lineage>
        <taxon>Eukaryota</taxon>
        <taxon>Viridiplantae</taxon>
        <taxon>Streptophyta</taxon>
        <taxon>Embryophyta</taxon>
        <taxon>Tracheophyta</taxon>
        <taxon>Spermatophyta</taxon>
        <taxon>Magnoliopsida</taxon>
        <taxon>Liliopsida</taxon>
        <taxon>Poales</taxon>
        <taxon>Poaceae</taxon>
        <taxon>BOP clade</taxon>
        <taxon>Oryzoideae</taxon>
        <taxon>Oryzeae</taxon>
        <taxon>Oryzinae</taxon>
        <taxon>Leersia</taxon>
    </lineage>
</organism>
<feature type="region of interest" description="Disordered" evidence="1">
    <location>
        <begin position="47"/>
        <end position="84"/>
    </location>
</feature>
<dbReference type="HOGENOM" id="CLU_2530755_0_0_1"/>
<dbReference type="EnsemblPlants" id="LPERR08G00680.1">
    <property type="protein sequence ID" value="LPERR08G00680.1"/>
    <property type="gene ID" value="LPERR08G00680"/>
</dbReference>
<dbReference type="Gramene" id="LPERR08G00680.1">
    <property type="protein sequence ID" value="LPERR08G00680.1"/>
    <property type="gene ID" value="LPERR08G00680"/>
</dbReference>
<proteinExistence type="predicted"/>
<evidence type="ECO:0000256" key="1">
    <source>
        <dbReference type="SAM" id="MobiDB-lite"/>
    </source>
</evidence>
<reference evidence="2 3" key="1">
    <citation type="submission" date="2012-08" db="EMBL/GenBank/DDBJ databases">
        <title>Oryza genome evolution.</title>
        <authorList>
            <person name="Wing R.A."/>
        </authorList>
    </citation>
    <scope>NUCLEOTIDE SEQUENCE</scope>
</reference>
<reference evidence="3" key="2">
    <citation type="submission" date="2013-12" db="EMBL/GenBank/DDBJ databases">
        <authorList>
            <person name="Yu Y."/>
            <person name="Lee S."/>
            <person name="de Baynast K."/>
            <person name="Wissotski M."/>
            <person name="Liu L."/>
            <person name="Talag J."/>
            <person name="Goicoechea J."/>
            <person name="Angelova A."/>
            <person name="Jetty R."/>
            <person name="Kudrna D."/>
            <person name="Golser W."/>
            <person name="Rivera L."/>
            <person name="Zhang J."/>
            <person name="Wing R."/>
        </authorList>
    </citation>
    <scope>NUCLEOTIDE SEQUENCE</scope>
</reference>
<sequence>MSSSSRPSSTNPLPLPFTACGGGGACSRDPRPIVAAVGRSVPPALRRRRQRQYVVGYPGRPDPASAARPRRMRRLGGAAPGYAQ</sequence>
<dbReference type="Proteomes" id="UP000032180">
    <property type="component" value="Chromosome 8"/>
</dbReference>
<name>A0A0D9X3J7_9ORYZ</name>
<feature type="compositionally biased region" description="Low complexity" evidence="1">
    <location>
        <begin position="75"/>
        <end position="84"/>
    </location>
</feature>
<evidence type="ECO:0000313" key="3">
    <source>
        <dbReference type="Proteomes" id="UP000032180"/>
    </source>
</evidence>